<feature type="domain" description="N-acetyltransferase" evidence="1">
    <location>
        <begin position="1"/>
        <end position="141"/>
    </location>
</feature>
<keyword evidence="2" id="KW-0012">Acyltransferase</keyword>
<dbReference type="PANTHER" id="PTHR13355">
    <property type="entry name" value="GLUCOSAMINE 6-PHOSPHATE N-ACETYLTRANSFERASE"/>
    <property type="match status" value="1"/>
</dbReference>
<keyword evidence="3" id="KW-1185">Reference proteome</keyword>
<evidence type="ECO:0000313" key="2">
    <source>
        <dbReference type="EMBL" id="SEN16245.1"/>
    </source>
</evidence>
<protein>
    <submittedName>
        <fullName evidence="2">Predicted N-acyltransferase, GNAT family</fullName>
    </submittedName>
</protein>
<reference evidence="3" key="1">
    <citation type="submission" date="2016-10" db="EMBL/GenBank/DDBJ databases">
        <authorList>
            <person name="Varghese N."/>
            <person name="Submissions S."/>
        </authorList>
    </citation>
    <scope>NUCLEOTIDE SEQUENCE [LARGE SCALE GENOMIC DNA]</scope>
    <source>
        <strain evidence="3">B48,IBRC-M 10115,DSM 25386,CECT 8001</strain>
    </source>
</reference>
<dbReference type="SUPFAM" id="SSF55729">
    <property type="entry name" value="Acyl-CoA N-acyltransferases (Nat)"/>
    <property type="match status" value="1"/>
</dbReference>
<proteinExistence type="predicted"/>
<evidence type="ECO:0000259" key="1">
    <source>
        <dbReference type="PROSITE" id="PS51186"/>
    </source>
</evidence>
<organism evidence="2 3">
    <name type="scientific">Mesobacillus persicus</name>
    <dbReference type="NCBI Taxonomy" id="930146"/>
    <lineage>
        <taxon>Bacteria</taxon>
        <taxon>Bacillati</taxon>
        <taxon>Bacillota</taxon>
        <taxon>Bacilli</taxon>
        <taxon>Bacillales</taxon>
        <taxon>Bacillaceae</taxon>
        <taxon>Mesobacillus</taxon>
    </lineage>
</organism>
<dbReference type="AlphaFoldDB" id="A0A1H8E9U6"/>
<dbReference type="InterPro" id="IPR016181">
    <property type="entry name" value="Acyl_CoA_acyltransferase"/>
</dbReference>
<dbReference type="STRING" id="930146.SAMN05192533_109216"/>
<dbReference type="PANTHER" id="PTHR13355:SF11">
    <property type="entry name" value="GLUCOSAMINE 6-PHOSPHATE N-ACETYLTRANSFERASE"/>
    <property type="match status" value="1"/>
</dbReference>
<name>A0A1H8E9U6_9BACI</name>
<accession>A0A1H8E9U6</accession>
<dbReference type="PROSITE" id="PS51186">
    <property type="entry name" value="GNAT"/>
    <property type="match status" value="1"/>
</dbReference>
<keyword evidence="2" id="KW-0808">Transferase</keyword>
<dbReference type="OrthoDB" id="9796171at2"/>
<gene>
    <name evidence="2" type="ORF">SAMN05192533_109216</name>
</gene>
<dbReference type="InterPro" id="IPR000182">
    <property type="entry name" value="GNAT_dom"/>
</dbReference>
<dbReference type="Proteomes" id="UP000198553">
    <property type="component" value="Unassembled WGS sequence"/>
</dbReference>
<dbReference type="Gene3D" id="3.40.630.30">
    <property type="match status" value="1"/>
</dbReference>
<dbReference type="CDD" id="cd04301">
    <property type="entry name" value="NAT_SF"/>
    <property type="match status" value="1"/>
</dbReference>
<dbReference type="EMBL" id="FOBW01000009">
    <property type="protein sequence ID" value="SEN16245.1"/>
    <property type="molecule type" value="Genomic_DNA"/>
</dbReference>
<dbReference type="Pfam" id="PF13673">
    <property type="entry name" value="Acetyltransf_10"/>
    <property type="match status" value="1"/>
</dbReference>
<dbReference type="InterPro" id="IPR039143">
    <property type="entry name" value="GNPNAT1-like"/>
</dbReference>
<dbReference type="RefSeq" id="WP_090746840.1">
    <property type="nucleotide sequence ID" value="NZ_FOBW01000009.1"/>
</dbReference>
<sequence>MEVKVVSNDKELNDAFWVRKEVFVKEQNVPEEEEIDQYEDSASHFVLYSNGEPAGAGRFRIVDGLGKVERICVLDSQRGTGAGKAIMEKIEQHAQTQGVSALKLNAQTHAIPFYSRLGYEVISEEFLDAGIPHKTMKKEIKGL</sequence>
<dbReference type="GO" id="GO:0004343">
    <property type="term" value="F:glucosamine 6-phosphate N-acetyltransferase activity"/>
    <property type="evidence" value="ECO:0007669"/>
    <property type="project" value="TreeGrafter"/>
</dbReference>
<evidence type="ECO:0000313" key="3">
    <source>
        <dbReference type="Proteomes" id="UP000198553"/>
    </source>
</evidence>